<dbReference type="InterPro" id="IPR025475">
    <property type="entry name" value="DUF4326"/>
</dbReference>
<protein>
    <recommendedName>
        <fullName evidence="1">DUF4326 domain-containing protein</fullName>
    </recommendedName>
</protein>
<proteinExistence type="predicted"/>
<keyword evidence="3" id="KW-1185">Reference proteome</keyword>
<sequence length="146" mass="16312">MTTHFVGLVGFETWIVAGEKYTREMEVVNVKVAHIRPAYANLKAWMNDTNKNMYIGRKGVVFVDGARFPKEDSVWANPFKITSDCPREEAVARYEAYIKGRLASGEVNLDSLVGKRLGCWCSPELCHGHVLVNLVAEHIKSGTQVA</sequence>
<dbReference type="Pfam" id="PF14216">
    <property type="entry name" value="DUF4326"/>
    <property type="match status" value="1"/>
</dbReference>
<evidence type="ECO:0000313" key="2">
    <source>
        <dbReference type="EMBL" id="KAG0255872.1"/>
    </source>
</evidence>
<evidence type="ECO:0000259" key="1">
    <source>
        <dbReference type="Pfam" id="PF14216"/>
    </source>
</evidence>
<name>A0A9P6U233_9FUNG</name>
<dbReference type="AlphaFoldDB" id="A0A9P6U233"/>
<accession>A0A9P6U233</accession>
<feature type="domain" description="DUF4326" evidence="1">
    <location>
        <begin position="48"/>
        <end position="132"/>
    </location>
</feature>
<comment type="caution">
    <text evidence="2">The sequence shown here is derived from an EMBL/GenBank/DDBJ whole genome shotgun (WGS) entry which is preliminary data.</text>
</comment>
<dbReference type="Proteomes" id="UP000807716">
    <property type="component" value="Unassembled WGS sequence"/>
</dbReference>
<organism evidence="2 3">
    <name type="scientific">Actinomortierella ambigua</name>
    <dbReference type="NCBI Taxonomy" id="1343610"/>
    <lineage>
        <taxon>Eukaryota</taxon>
        <taxon>Fungi</taxon>
        <taxon>Fungi incertae sedis</taxon>
        <taxon>Mucoromycota</taxon>
        <taxon>Mortierellomycotina</taxon>
        <taxon>Mortierellomycetes</taxon>
        <taxon>Mortierellales</taxon>
        <taxon>Mortierellaceae</taxon>
        <taxon>Actinomortierella</taxon>
    </lineage>
</organism>
<dbReference type="OrthoDB" id="272703at2759"/>
<gene>
    <name evidence="2" type="ORF">DFQ27_006013</name>
</gene>
<dbReference type="EMBL" id="JAAAJB010000436">
    <property type="protein sequence ID" value="KAG0255872.1"/>
    <property type="molecule type" value="Genomic_DNA"/>
</dbReference>
<reference evidence="2" key="1">
    <citation type="journal article" date="2020" name="Fungal Divers.">
        <title>Resolving the Mortierellaceae phylogeny through synthesis of multi-gene phylogenetics and phylogenomics.</title>
        <authorList>
            <person name="Vandepol N."/>
            <person name="Liber J."/>
            <person name="Desiro A."/>
            <person name="Na H."/>
            <person name="Kennedy M."/>
            <person name="Barry K."/>
            <person name="Grigoriev I.V."/>
            <person name="Miller A.N."/>
            <person name="O'Donnell K."/>
            <person name="Stajich J.E."/>
            <person name="Bonito G."/>
        </authorList>
    </citation>
    <scope>NUCLEOTIDE SEQUENCE</scope>
    <source>
        <strain evidence="2">BC1065</strain>
    </source>
</reference>
<evidence type="ECO:0000313" key="3">
    <source>
        <dbReference type="Proteomes" id="UP000807716"/>
    </source>
</evidence>